<dbReference type="Pfam" id="PF13439">
    <property type="entry name" value="Glyco_transf_4"/>
    <property type="match status" value="1"/>
</dbReference>
<dbReference type="InterPro" id="IPR028098">
    <property type="entry name" value="Glyco_trans_4-like_N"/>
</dbReference>
<keyword evidence="4" id="KW-1185">Reference proteome</keyword>
<reference evidence="3" key="1">
    <citation type="submission" date="2013-01" db="EMBL/GenBank/DDBJ databases">
        <title>Genome draft of Hydrogenophaga taeniospiralis 2K1.</title>
        <authorList>
            <person name="Gomila M."/>
            <person name="Lalucat J."/>
        </authorList>
    </citation>
    <scope>NUCLEOTIDE SEQUENCE</scope>
    <source>
        <strain evidence="3">CCUG 15921</strain>
    </source>
</reference>
<proteinExistence type="predicted"/>
<dbReference type="RefSeq" id="WP_068168441.1">
    <property type="nucleotide sequence ID" value="NZ_AOGK01000001.1"/>
</dbReference>
<evidence type="ECO:0000256" key="1">
    <source>
        <dbReference type="SAM" id="MobiDB-lite"/>
    </source>
</evidence>
<gene>
    <name evidence="3" type="ORF">H010_02040</name>
</gene>
<dbReference type="Pfam" id="PF13692">
    <property type="entry name" value="Glyco_trans_1_4"/>
    <property type="match status" value="1"/>
</dbReference>
<keyword evidence="3" id="KW-0808">Transferase</keyword>
<protein>
    <submittedName>
        <fullName evidence="3">Group 1 glycosyl transferase</fullName>
    </submittedName>
</protein>
<dbReference type="AlphaFoldDB" id="A0A9X4SAB4"/>
<dbReference type="Proteomes" id="UP001152876">
    <property type="component" value="Unassembled WGS sequence"/>
</dbReference>
<dbReference type="OrthoDB" id="9802525at2"/>
<dbReference type="CDD" id="cd03814">
    <property type="entry name" value="GT4-like"/>
    <property type="match status" value="1"/>
</dbReference>
<dbReference type="PANTHER" id="PTHR45947">
    <property type="entry name" value="SULFOQUINOVOSYL TRANSFERASE SQD2"/>
    <property type="match status" value="1"/>
</dbReference>
<evidence type="ECO:0000313" key="4">
    <source>
        <dbReference type="Proteomes" id="UP001152876"/>
    </source>
</evidence>
<comment type="caution">
    <text evidence="3">The sequence shown here is derived from an EMBL/GenBank/DDBJ whole genome shotgun (WGS) entry which is preliminary data.</text>
</comment>
<feature type="compositionally biased region" description="Low complexity" evidence="1">
    <location>
        <begin position="340"/>
        <end position="353"/>
    </location>
</feature>
<feature type="compositionally biased region" description="Basic residues" evidence="1">
    <location>
        <begin position="359"/>
        <end position="372"/>
    </location>
</feature>
<evidence type="ECO:0000259" key="2">
    <source>
        <dbReference type="Pfam" id="PF13439"/>
    </source>
</evidence>
<dbReference type="Gene3D" id="3.40.50.2000">
    <property type="entry name" value="Glycogen Phosphorylase B"/>
    <property type="match status" value="2"/>
</dbReference>
<dbReference type="GO" id="GO:0016757">
    <property type="term" value="F:glycosyltransferase activity"/>
    <property type="evidence" value="ECO:0007669"/>
    <property type="project" value="UniProtKB-ARBA"/>
</dbReference>
<organism evidence="3 4">
    <name type="scientific">Hydrogenophaga taeniospiralis CCUG 15921</name>
    <dbReference type="NCBI Taxonomy" id="1281780"/>
    <lineage>
        <taxon>Bacteria</taxon>
        <taxon>Pseudomonadati</taxon>
        <taxon>Pseudomonadota</taxon>
        <taxon>Betaproteobacteria</taxon>
        <taxon>Burkholderiales</taxon>
        <taxon>Comamonadaceae</taxon>
        <taxon>Hydrogenophaga</taxon>
    </lineage>
</organism>
<dbReference type="PANTHER" id="PTHR45947:SF3">
    <property type="entry name" value="SULFOQUINOVOSYL TRANSFERASE SQD2"/>
    <property type="match status" value="1"/>
</dbReference>
<accession>A0A9X4SAB4</accession>
<dbReference type="EMBL" id="AOGK01000001">
    <property type="protein sequence ID" value="MDG5974013.1"/>
    <property type="molecule type" value="Genomic_DNA"/>
</dbReference>
<feature type="domain" description="Glycosyltransferase subfamily 4-like N-terminal" evidence="2">
    <location>
        <begin position="14"/>
        <end position="165"/>
    </location>
</feature>
<name>A0A9X4SAB4_9BURK</name>
<sequence>MKIVLVTDAWQPQVNGVVTTLVELVRELQARGHEVVVIQPGQFRTRPCPGYAGIDLALFPGRRLSRLIDAAQADAIHIATEGPLGWAARRHCLRRRLAFTTAFHTKFPEILHAALGVPLSWGYALFRHFHRPSSGVMVPTAGVLQMLRQRGFGQLREWTHGVDTRLFALADEAQVYPPLGQLARPVSLFVGRLSYEKNIGDFLDLDVPGSKVVCGVGPLEAALRERYPNVHWLGVLPRHELAQVYAAADVFVFPSRSETFGLVMLEAMACGLPVAAYPVDGPLQVVADSAAGALREDLHEAWVDALKVKRHEARDRALLFGWGRAAELFVSFLAVAPERTTTPRSTRPGAPAPQGSMLKRVKLSHKRHPAVE</sequence>
<evidence type="ECO:0000313" key="3">
    <source>
        <dbReference type="EMBL" id="MDG5974013.1"/>
    </source>
</evidence>
<dbReference type="SUPFAM" id="SSF53756">
    <property type="entry name" value="UDP-Glycosyltransferase/glycogen phosphorylase"/>
    <property type="match status" value="1"/>
</dbReference>
<feature type="region of interest" description="Disordered" evidence="1">
    <location>
        <begin position="340"/>
        <end position="372"/>
    </location>
</feature>
<dbReference type="InterPro" id="IPR050194">
    <property type="entry name" value="Glycosyltransferase_grp1"/>
</dbReference>